<dbReference type="InterPro" id="IPR013830">
    <property type="entry name" value="SGNH_hydro"/>
</dbReference>
<dbReference type="GO" id="GO:0006083">
    <property type="term" value="P:acetate metabolic process"/>
    <property type="evidence" value="ECO:0007669"/>
    <property type="project" value="EnsemblFungi"/>
</dbReference>
<sequence length="236" mass="27202">MEYKKFLLFGDSITEFSFNYRMEEDKKEQFTFGGALVDAYRTRMDILHRGFSGYNTRWALTLLPRILANENNIAIATIFFGPNDASISGPQRVPLDEYISNSGKLVELMKQKNILPIVIGPATFNEELYSDLKKEDIAAGYVRTDANFGKYSDALEEFCKSKEIPYINLRKAFLAEGSDNWKNCLSDGLHFNGKGYKILFNELMTTIDKYYPNYLPENIPPRNKYWRDVKEDGSNL</sequence>
<dbReference type="GeneID" id="14492939"/>
<dbReference type="OMA" id="VPIDRYK"/>
<proteinExistence type="predicted"/>
<dbReference type="AlphaFoldDB" id="I2GVB8"/>
<dbReference type="Pfam" id="PF13472">
    <property type="entry name" value="Lipase_GDSL_2"/>
    <property type="match status" value="1"/>
</dbReference>
<dbReference type="HOGENOM" id="CLU_051989_0_2_1"/>
<dbReference type="OrthoDB" id="671439at2759"/>
<dbReference type="PANTHER" id="PTHR14209:SF19">
    <property type="entry name" value="ISOAMYL ACETATE-HYDROLYZING ESTERASE 1 HOMOLOG"/>
    <property type="match status" value="1"/>
</dbReference>
<accession>I2GVB8</accession>
<dbReference type="InParanoid" id="I2GVB8"/>
<gene>
    <name evidence="2" type="primary">TBLA0A02710</name>
    <name evidence="2" type="ORF">TBLA_0A02710</name>
</gene>
<dbReference type="SUPFAM" id="SSF52266">
    <property type="entry name" value="SGNH hydrolase"/>
    <property type="match status" value="1"/>
</dbReference>
<evidence type="ECO:0000313" key="2">
    <source>
        <dbReference type="EMBL" id="CCH58070.1"/>
    </source>
</evidence>
<evidence type="ECO:0000259" key="1">
    <source>
        <dbReference type="Pfam" id="PF13472"/>
    </source>
</evidence>
<reference evidence="2 3" key="1">
    <citation type="journal article" date="2011" name="Proc. Natl. Acad. Sci. U.S.A.">
        <title>Evolutionary erosion of yeast sex chromosomes by mating-type switching accidents.</title>
        <authorList>
            <person name="Gordon J.L."/>
            <person name="Armisen D."/>
            <person name="Proux-Wera E."/>
            <person name="Oheigeartaigh S.S."/>
            <person name="Byrne K.P."/>
            <person name="Wolfe K.H."/>
        </authorList>
    </citation>
    <scope>NUCLEOTIDE SEQUENCE [LARGE SCALE GENOMIC DNA]</scope>
    <source>
        <strain evidence="3">ATCC 34711 / CBS 6284 / DSM 70876 / NBRC 10599 / NRRL Y-10934 / UCD 77-7</strain>
    </source>
</reference>
<dbReference type="CDD" id="cd01838">
    <property type="entry name" value="Isoamyl_acetate_hydrolase_like"/>
    <property type="match status" value="1"/>
</dbReference>
<dbReference type="InterPro" id="IPR045136">
    <property type="entry name" value="Iah1-like"/>
</dbReference>
<dbReference type="RefSeq" id="XP_004177589.1">
    <property type="nucleotide sequence ID" value="XM_004177541.1"/>
</dbReference>
<dbReference type="eggNOG" id="KOG3035">
    <property type="taxonomic scope" value="Eukaryota"/>
</dbReference>
<dbReference type="KEGG" id="tbl:TBLA_0A02710"/>
<dbReference type="STRING" id="1071380.I2GVB8"/>
<name>I2GVB8_HENB6</name>
<organism evidence="2 3">
    <name type="scientific">Henningerozyma blattae (strain ATCC 34711 / CBS 6284 / DSM 70876 / NBRC 10599 / NRRL Y-10934 / UCD 77-7)</name>
    <name type="common">Yeast</name>
    <name type="synonym">Tetrapisispora blattae</name>
    <dbReference type="NCBI Taxonomy" id="1071380"/>
    <lineage>
        <taxon>Eukaryota</taxon>
        <taxon>Fungi</taxon>
        <taxon>Dikarya</taxon>
        <taxon>Ascomycota</taxon>
        <taxon>Saccharomycotina</taxon>
        <taxon>Saccharomycetes</taxon>
        <taxon>Saccharomycetales</taxon>
        <taxon>Saccharomycetaceae</taxon>
        <taxon>Henningerozyma</taxon>
    </lineage>
</organism>
<dbReference type="Proteomes" id="UP000002866">
    <property type="component" value="Chromosome 1"/>
</dbReference>
<feature type="domain" description="SGNH hydrolase-type esterase" evidence="1">
    <location>
        <begin position="8"/>
        <end position="198"/>
    </location>
</feature>
<dbReference type="InterPro" id="IPR036514">
    <property type="entry name" value="SGNH_hydro_sf"/>
</dbReference>
<dbReference type="Gene3D" id="3.40.50.1110">
    <property type="entry name" value="SGNH hydrolase"/>
    <property type="match status" value="1"/>
</dbReference>
<dbReference type="EMBL" id="HE806316">
    <property type="protein sequence ID" value="CCH58070.1"/>
    <property type="molecule type" value="Genomic_DNA"/>
</dbReference>
<dbReference type="FunFam" id="3.40.50.1110:FF:000022">
    <property type="entry name" value="Isoamyl acetate-hydrolyzing esterase"/>
    <property type="match status" value="1"/>
</dbReference>
<dbReference type="GO" id="GO:0016788">
    <property type="term" value="F:hydrolase activity, acting on ester bonds"/>
    <property type="evidence" value="ECO:0007669"/>
    <property type="project" value="EnsemblFungi"/>
</dbReference>
<dbReference type="PANTHER" id="PTHR14209">
    <property type="entry name" value="ISOAMYL ACETATE-HYDROLYZING ESTERASE 1"/>
    <property type="match status" value="1"/>
</dbReference>
<keyword evidence="3" id="KW-1185">Reference proteome</keyword>
<evidence type="ECO:0000313" key="3">
    <source>
        <dbReference type="Proteomes" id="UP000002866"/>
    </source>
</evidence>
<protein>
    <recommendedName>
        <fullName evidence="1">SGNH hydrolase-type esterase domain-containing protein</fullName>
    </recommendedName>
</protein>
<dbReference type="FunCoup" id="I2GVB8">
    <property type="interactions" value="238"/>
</dbReference>